<proteinExistence type="predicted"/>
<dbReference type="SMART" id="SM01049">
    <property type="entry name" value="Cache_2"/>
    <property type="match status" value="1"/>
</dbReference>
<dbReference type="InterPro" id="IPR033480">
    <property type="entry name" value="sCache_2"/>
</dbReference>
<protein>
    <recommendedName>
        <fullName evidence="6">Single Cache domain-containing protein</fullName>
    </recommendedName>
</protein>
<organism evidence="7 8">
    <name type="scientific">Aliivibrio fischeri</name>
    <name type="common">Vibrio fischeri</name>
    <dbReference type="NCBI Taxonomy" id="668"/>
    <lineage>
        <taxon>Bacteria</taxon>
        <taxon>Pseudomonadati</taxon>
        <taxon>Pseudomonadota</taxon>
        <taxon>Gammaproteobacteria</taxon>
        <taxon>Vibrionales</taxon>
        <taxon>Vibrionaceae</taxon>
        <taxon>Aliivibrio</taxon>
    </lineage>
</organism>
<evidence type="ECO:0000256" key="3">
    <source>
        <dbReference type="ARBA" id="ARBA00022692"/>
    </source>
</evidence>
<evidence type="ECO:0000259" key="6">
    <source>
        <dbReference type="SMART" id="SM01049"/>
    </source>
</evidence>
<comment type="caution">
    <text evidence="7">The sequence shown here is derived from an EMBL/GenBank/DDBJ whole genome shotgun (WGS) entry which is preliminary data.</text>
</comment>
<gene>
    <name evidence="7" type="ORF">AFI02nite_38900</name>
</gene>
<evidence type="ECO:0000313" key="8">
    <source>
        <dbReference type="Proteomes" id="UP000321787"/>
    </source>
</evidence>
<keyword evidence="3" id="KW-0812">Transmembrane</keyword>
<dbReference type="AlphaFoldDB" id="A0A510UML7"/>
<evidence type="ECO:0000313" key="7">
    <source>
        <dbReference type="EMBL" id="GEK15854.1"/>
    </source>
</evidence>
<dbReference type="GO" id="GO:0005886">
    <property type="term" value="C:plasma membrane"/>
    <property type="evidence" value="ECO:0007669"/>
    <property type="project" value="UniProtKB-SubCell"/>
</dbReference>
<dbReference type="Gene3D" id="3.30.450.20">
    <property type="entry name" value="PAS domain"/>
    <property type="match status" value="1"/>
</dbReference>
<evidence type="ECO:0000256" key="4">
    <source>
        <dbReference type="ARBA" id="ARBA00022989"/>
    </source>
</evidence>
<feature type="domain" description="Single Cache" evidence="6">
    <location>
        <begin position="44"/>
        <end position="130"/>
    </location>
</feature>
<evidence type="ECO:0000256" key="5">
    <source>
        <dbReference type="ARBA" id="ARBA00023136"/>
    </source>
</evidence>
<dbReference type="Pfam" id="PF08269">
    <property type="entry name" value="dCache_2"/>
    <property type="match status" value="1"/>
</dbReference>
<reference evidence="7 8" key="1">
    <citation type="submission" date="2019-07" db="EMBL/GenBank/DDBJ databases">
        <title>Whole genome shotgun sequence of Aliivibrio fischeri NBRC 101058.</title>
        <authorList>
            <person name="Hosoyama A."/>
            <person name="Uohara A."/>
            <person name="Ohji S."/>
            <person name="Ichikawa N."/>
        </authorList>
    </citation>
    <scope>NUCLEOTIDE SEQUENCE [LARGE SCALE GENOMIC DNA]</scope>
    <source>
        <strain evidence="7 8">NBRC 101058</strain>
    </source>
</reference>
<comment type="subcellular location">
    <subcellularLocation>
        <location evidence="1">Cell membrane</location>
        <topology evidence="1">Multi-pass membrane protein</topology>
    </subcellularLocation>
</comment>
<sequence>MNFSIKIRLYLLAILPIVLTSALIMAITYKETKALNQVQMNATRSQMMDMKRAELKSYIEIISSELTFLLKKESKESDIYKLLASVKFDNNGYLFGLKSNGTRTFHPVHHNRVGENIWNKKDEKGSYYIQEMISAAKNGSDTPRILL</sequence>
<keyword evidence="4" id="KW-1133">Transmembrane helix</keyword>
<dbReference type="Proteomes" id="UP000321787">
    <property type="component" value="Unassembled WGS sequence"/>
</dbReference>
<keyword evidence="2" id="KW-1003">Cell membrane</keyword>
<name>A0A510UML7_ALIFS</name>
<accession>A0A510UML7</accession>
<dbReference type="EMBL" id="BJTZ01000043">
    <property type="protein sequence ID" value="GEK15854.1"/>
    <property type="molecule type" value="Genomic_DNA"/>
</dbReference>
<evidence type="ECO:0000256" key="1">
    <source>
        <dbReference type="ARBA" id="ARBA00004651"/>
    </source>
</evidence>
<keyword evidence="5" id="KW-0472">Membrane</keyword>
<evidence type="ECO:0000256" key="2">
    <source>
        <dbReference type="ARBA" id="ARBA00022475"/>
    </source>
</evidence>
<dbReference type="InterPro" id="IPR004010">
    <property type="entry name" value="Double_Cache_2"/>
</dbReference>